<evidence type="ECO:0000256" key="2">
    <source>
        <dbReference type="SAM" id="MobiDB-lite"/>
    </source>
</evidence>
<accession>A0ABW0S8Q6</accession>
<comment type="caution">
    <text evidence="3">The sequence shown here is derived from an EMBL/GenBank/DDBJ whole genome shotgun (WGS) entry which is preliminary data.</text>
</comment>
<evidence type="ECO:0000256" key="1">
    <source>
        <dbReference type="SAM" id="Coils"/>
    </source>
</evidence>
<feature type="region of interest" description="Disordered" evidence="2">
    <location>
        <begin position="197"/>
        <end position="247"/>
    </location>
</feature>
<keyword evidence="1" id="KW-0175">Coiled coil</keyword>
<dbReference type="EMBL" id="JBHSNA010000002">
    <property type="protein sequence ID" value="MFC5565289.1"/>
    <property type="molecule type" value="Genomic_DNA"/>
</dbReference>
<evidence type="ECO:0000313" key="4">
    <source>
        <dbReference type="Proteomes" id="UP001596056"/>
    </source>
</evidence>
<dbReference type="Proteomes" id="UP001596056">
    <property type="component" value="Unassembled WGS sequence"/>
</dbReference>
<evidence type="ECO:0008006" key="5">
    <source>
        <dbReference type="Google" id="ProtNLM"/>
    </source>
</evidence>
<feature type="coiled-coil region" evidence="1">
    <location>
        <begin position="136"/>
        <end position="166"/>
    </location>
</feature>
<name>A0ABW0S8Q6_9RHOB</name>
<gene>
    <name evidence="3" type="ORF">ACFPOC_02530</name>
</gene>
<reference evidence="4" key="1">
    <citation type="journal article" date="2019" name="Int. J. Syst. Evol. Microbiol.">
        <title>The Global Catalogue of Microorganisms (GCM) 10K type strain sequencing project: providing services to taxonomists for standard genome sequencing and annotation.</title>
        <authorList>
            <consortium name="The Broad Institute Genomics Platform"/>
            <consortium name="The Broad Institute Genome Sequencing Center for Infectious Disease"/>
            <person name="Wu L."/>
            <person name="Ma J."/>
        </authorList>
    </citation>
    <scope>NUCLEOTIDE SEQUENCE [LARGE SCALE GENOMIC DNA]</scope>
    <source>
        <strain evidence="4">KACC 11588</strain>
    </source>
</reference>
<sequence>MAQGRTLNTQEDIIATGQALEREKGVGMVTAWDVFKALGSKGKYSRIEELWNQHLSSRTTAPIAEADELPEQLVIGIESALATAATGIRALCAAANARQTASHVRQVQSMDSHHADVVAAYNIKVESLEKAFAARGEELSHLAHREEELMEELERERVLRRAAEEAAARATRLPWSLPVVGDHVPLVSPLRTIPVELDGRPAPDASQARRNTVRRAKSAPTAEDTVPYMPGIVSGAAPDPNQLDMGL</sequence>
<evidence type="ECO:0000313" key="3">
    <source>
        <dbReference type="EMBL" id="MFC5565289.1"/>
    </source>
</evidence>
<keyword evidence="4" id="KW-1185">Reference proteome</keyword>
<dbReference type="RefSeq" id="WP_209837582.1">
    <property type="nucleotide sequence ID" value="NZ_JAGGJP010000002.1"/>
</dbReference>
<proteinExistence type="predicted"/>
<organism evidence="3 4">
    <name type="scientific">Rubellimicrobium aerolatum</name>
    <dbReference type="NCBI Taxonomy" id="490979"/>
    <lineage>
        <taxon>Bacteria</taxon>
        <taxon>Pseudomonadati</taxon>
        <taxon>Pseudomonadota</taxon>
        <taxon>Alphaproteobacteria</taxon>
        <taxon>Rhodobacterales</taxon>
        <taxon>Roseobacteraceae</taxon>
        <taxon>Rubellimicrobium</taxon>
    </lineage>
</organism>
<protein>
    <recommendedName>
        <fullName evidence="5">KfrA N-terminal DNA-binding domain-containing protein</fullName>
    </recommendedName>
</protein>